<dbReference type="Pfam" id="PF26356">
    <property type="entry name" value="Pelota_N"/>
    <property type="match status" value="1"/>
</dbReference>
<evidence type="ECO:0000313" key="4">
    <source>
        <dbReference type="Proteomes" id="UP001470230"/>
    </source>
</evidence>
<evidence type="ECO:0000259" key="2">
    <source>
        <dbReference type="Pfam" id="PF26356"/>
    </source>
</evidence>
<proteinExistence type="predicted"/>
<sequence>MKIETNKLNDDQLSRVNIYIDQSSDYPILNKLIKNGDIIETKIRRKDKSLKKPVFYAIVDISVEQIEYATEPDETIHIVGKVENSDHENIKEGSNQSFWITDGCELTLMKEKWNEKEMDIIDEIMHPSESAQQKKNLASSKDLQEKCFDILHKYIAKNCSMITYGNETFDALDNGAIKVLFVTEEFINRQNEKWQNVLSLEDHKYRGANIVVYDEGSKNWEELTNFGGIIGVLKYYYIPSSMNMSN</sequence>
<dbReference type="InterPro" id="IPR004405">
    <property type="entry name" value="TF_pelota"/>
</dbReference>
<keyword evidence="4" id="KW-1185">Reference proteome</keyword>
<dbReference type="Gene3D" id="2.30.30.870">
    <property type="entry name" value="Pelota, domain A"/>
    <property type="match status" value="1"/>
</dbReference>
<organism evidence="3 4">
    <name type="scientific">Tritrichomonas musculus</name>
    <dbReference type="NCBI Taxonomy" id="1915356"/>
    <lineage>
        <taxon>Eukaryota</taxon>
        <taxon>Metamonada</taxon>
        <taxon>Parabasalia</taxon>
        <taxon>Tritrichomonadida</taxon>
        <taxon>Tritrichomonadidae</taxon>
        <taxon>Tritrichomonas</taxon>
    </lineage>
</organism>
<evidence type="ECO:0000313" key="3">
    <source>
        <dbReference type="EMBL" id="KAK8866352.1"/>
    </source>
</evidence>
<dbReference type="InterPro" id="IPR058547">
    <property type="entry name" value="Pelota_N"/>
</dbReference>
<name>A0ABR2IP69_9EUKA</name>
<dbReference type="SUPFAM" id="SSF159065">
    <property type="entry name" value="Dom34/Pelota N-terminal domain-like"/>
    <property type="match status" value="1"/>
</dbReference>
<feature type="domain" description="Pelota N-terminal" evidence="2">
    <location>
        <begin position="1"/>
        <end position="124"/>
    </location>
</feature>
<dbReference type="Pfam" id="PF03465">
    <property type="entry name" value="eRF1_3"/>
    <property type="match status" value="1"/>
</dbReference>
<comment type="caution">
    <text evidence="3">The sequence shown here is derived from an EMBL/GenBank/DDBJ whole genome shotgun (WGS) entry which is preliminary data.</text>
</comment>
<reference evidence="3 4" key="1">
    <citation type="submission" date="2024-04" db="EMBL/GenBank/DDBJ databases">
        <title>Tritrichomonas musculus Genome.</title>
        <authorList>
            <person name="Alves-Ferreira E."/>
            <person name="Grigg M."/>
            <person name="Lorenzi H."/>
            <person name="Galac M."/>
        </authorList>
    </citation>
    <scope>NUCLEOTIDE SEQUENCE [LARGE SCALE GENOMIC DNA]</scope>
    <source>
        <strain evidence="3 4">EAF2021</strain>
    </source>
</reference>
<accession>A0ABR2IP69</accession>
<dbReference type="Gene3D" id="3.30.1330.30">
    <property type="match status" value="1"/>
</dbReference>
<evidence type="ECO:0000259" key="1">
    <source>
        <dbReference type="Pfam" id="PF03465"/>
    </source>
</evidence>
<dbReference type="InterPro" id="IPR038069">
    <property type="entry name" value="Pelota/DOM34_N"/>
</dbReference>
<gene>
    <name evidence="3" type="ORF">M9Y10_009314</name>
</gene>
<protein>
    <submittedName>
        <fullName evidence="3">Uncharacterized protein</fullName>
    </submittedName>
</protein>
<dbReference type="InterPro" id="IPR029064">
    <property type="entry name" value="Ribosomal_eL30-like_sf"/>
</dbReference>
<dbReference type="Proteomes" id="UP001470230">
    <property type="component" value="Unassembled WGS sequence"/>
</dbReference>
<feature type="domain" description="eRF1" evidence="1">
    <location>
        <begin position="146"/>
        <end position="235"/>
    </location>
</feature>
<dbReference type="PANTHER" id="PTHR10853:SF0">
    <property type="entry name" value="PROTEIN PELOTA HOMOLOG"/>
    <property type="match status" value="1"/>
</dbReference>
<dbReference type="InterPro" id="IPR005142">
    <property type="entry name" value="eRF1_3"/>
</dbReference>
<dbReference type="EMBL" id="JAPFFF010000015">
    <property type="protein sequence ID" value="KAK8866352.1"/>
    <property type="molecule type" value="Genomic_DNA"/>
</dbReference>
<dbReference type="SUPFAM" id="SSF55315">
    <property type="entry name" value="L30e-like"/>
    <property type="match status" value="1"/>
</dbReference>
<dbReference type="PANTHER" id="PTHR10853">
    <property type="entry name" value="PELOTA"/>
    <property type="match status" value="1"/>
</dbReference>